<dbReference type="InterPro" id="IPR055060">
    <property type="entry name" value="ACOX_C_alpha1"/>
</dbReference>
<evidence type="ECO:0000256" key="13">
    <source>
        <dbReference type="PIRSR" id="PIRSR000168-1"/>
    </source>
</evidence>
<feature type="domain" description="Acyl-CoA oxidase C-alpha1" evidence="18">
    <location>
        <begin position="308"/>
        <end position="471"/>
    </location>
</feature>
<dbReference type="Gene3D" id="1.20.140.10">
    <property type="entry name" value="Butyryl-CoA Dehydrogenase, subunit A, domain 3"/>
    <property type="match status" value="2"/>
</dbReference>
<evidence type="ECO:0000256" key="15">
    <source>
        <dbReference type="SAM" id="MobiDB-lite"/>
    </source>
</evidence>
<evidence type="ECO:0000259" key="17">
    <source>
        <dbReference type="Pfam" id="PF14749"/>
    </source>
</evidence>
<feature type="active site" description="Proton acceptor" evidence="13">
    <location>
        <position position="457"/>
    </location>
</feature>
<dbReference type="GO" id="GO:0005504">
    <property type="term" value="F:fatty acid binding"/>
    <property type="evidence" value="ECO:0007669"/>
    <property type="project" value="TreeGrafter"/>
</dbReference>
<evidence type="ECO:0000259" key="18">
    <source>
        <dbReference type="Pfam" id="PF22924"/>
    </source>
</evidence>
<comment type="catalytic activity">
    <reaction evidence="1">
        <text>a 2,3-saturated acyl-CoA + O2 = a (2E)-enoyl-CoA + H2O2</text>
        <dbReference type="Rhea" id="RHEA:38959"/>
        <dbReference type="ChEBI" id="CHEBI:15379"/>
        <dbReference type="ChEBI" id="CHEBI:16240"/>
        <dbReference type="ChEBI" id="CHEBI:58856"/>
        <dbReference type="ChEBI" id="CHEBI:65111"/>
        <dbReference type="EC" id="1.3.3.6"/>
    </reaction>
</comment>
<protein>
    <recommendedName>
        <fullName evidence="12">Acyl-coenzyme A oxidase</fullName>
    </recommendedName>
</protein>
<dbReference type="GO" id="GO:0071949">
    <property type="term" value="F:FAD binding"/>
    <property type="evidence" value="ECO:0007669"/>
    <property type="project" value="InterPro"/>
</dbReference>
<evidence type="ECO:0000256" key="9">
    <source>
        <dbReference type="ARBA" id="ARBA00023002"/>
    </source>
</evidence>
<evidence type="ECO:0000256" key="14">
    <source>
        <dbReference type="PIRSR" id="PIRSR000168-2"/>
    </source>
</evidence>
<evidence type="ECO:0000256" key="10">
    <source>
        <dbReference type="ARBA" id="ARBA00023098"/>
    </source>
</evidence>
<dbReference type="InterPro" id="IPR036250">
    <property type="entry name" value="AcylCo_DH-like_C"/>
</dbReference>
<reference evidence="19" key="1">
    <citation type="submission" date="2021-02" db="EMBL/GenBank/DDBJ databases">
        <title>Genome sequence Cadophora malorum strain M34.</title>
        <authorList>
            <person name="Stefanovic E."/>
            <person name="Vu D."/>
            <person name="Scully C."/>
            <person name="Dijksterhuis J."/>
            <person name="Roader J."/>
            <person name="Houbraken J."/>
        </authorList>
    </citation>
    <scope>NUCLEOTIDE SEQUENCE</scope>
    <source>
        <strain evidence="19">M34</strain>
    </source>
</reference>
<dbReference type="GO" id="GO:0005777">
    <property type="term" value="C:peroxisome"/>
    <property type="evidence" value="ECO:0007669"/>
    <property type="project" value="UniProtKB-SubCell"/>
</dbReference>
<evidence type="ECO:0000256" key="8">
    <source>
        <dbReference type="ARBA" id="ARBA00022832"/>
    </source>
</evidence>
<evidence type="ECO:0000256" key="12">
    <source>
        <dbReference type="PIRNR" id="PIRNR000168"/>
    </source>
</evidence>
<evidence type="ECO:0000313" key="20">
    <source>
        <dbReference type="Proteomes" id="UP000664132"/>
    </source>
</evidence>
<evidence type="ECO:0000256" key="7">
    <source>
        <dbReference type="ARBA" id="ARBA00022827"/>
    </source>
</evidence>
<proteinExistence type="inferred from homology"/>
<dbReference type="InterPro" id="IPR046373">
    <property type="entry name" value="Acyl-CoA_Oxase/DH_mid-dom_sf"/>
</dbReference>
<evidence type="ECO:0000256" key="11">
    <source>
        <dbReference type="ARBA" id="ARBA00023140"/>
    </source>
</evidence>
<dbReference type="InterPro" id="IPR002655">
    <property type="entry name" value="Acyl-CoA_oxidase_C"/>
</dbReference>
<evidence type="ECO:0000313" key="19">
    <source>
        <dbReference type="EMBL" id="KAG4412852.1"/>
    </source>
</evidence>
<dbReference type="InterPro" id="IPR012258">
    <property type="entry name" value="Acyl-CoA_oxidase"/>
</dbReference>
<keyword evidence="10" id="KW-0443">Lipid metabolism</keyword>
<dbReference type="PANTHER" id="PTHR10909">
    <property type="entry name" value="ELECTRON TRANSPORT OXIDOREDUCTASE"/>
    <property type="match status" value="1"/>
</dbReference>
<keyword evidence="11" id="KW-0576">Peroxisome</keyword>
<sequence length="712" mass="79037">MVSQQHPLELDRPKEQRAVRNDKETENISLSQVDRMKQARNRASFDPSKLAVIIYGSKEELETSMAAFARVESILGHTDTFKLPRAYGDQTRQAILLEGLRCGKATFQDGEPDTNNFSERTHLFSLGNSNPLGLTNFLFTPYLKLVGTEEQVKYWLPLAEEGKIIGSYAQTELGHGTFVAGIETTATFDKATDEFVINTPQEGATKYWPGAIGFTATHTILLARMIIDDKDYGIHPFMMQLRNLEDFQPLKGIELGDIGMKLSYNAADNGYAVFENVRIPRSNLLMKLASVSRDGTYTSVPLRQKLLYGGMMNGRRVMIGHVAFQLAQALTIATRYSVVRTQGLKLAKPPNFAETTILDYTHQQHRLLTLVAMSYVTIFAGNSVNGTYSTLKALQAAGNHTTLAYTHMLLCGLKAWATRTAADGAEEARKMCGGHGYMVISGLPEIVNSVLATCTFEGENYVMWGQVSHYLTKRLDAATLPADLVYLEAYCADMTSSCKAVGTDFRENRVLLDIFRRRAAKCIVEAYNLVAAAEKGNRLSREQAENKHATSLIVAARAHIELYVLEASIKQLASLPADTDMSIKAALNRLVSLFGLSTISSPFSPFAASFLGDRYISASQILEMRDQTNQLIQELLPDIVALTDAWSFTDASLQSALGCKDGDVYHRIMAWTRQLPVNVEAKNNGGVFKAGWEQYISPFLRENRERRFGSRL</sequence>
<dbReference type="Proteomes" id="UP000664132">
    <property type="component" value="Unassembled WGS sequence"/>
</dbReference>
<keyword evidence="8" id="KW-0276">Fatty acid metabolism</keyword>
<dbReference type="EMBL" id="JAFJYH010000349">
    <property type="protein sequence ID" value="KAG4412852.1"/>
    <property type="molecule type" value="Genomic_DNA"/>
</dbReference>
<dbReference type="FunFam" id="1.20.140.10:FF:000015">
    <property type="entry name" value="Acyl-coenzyme A oxidase"/>
    <property type="match status" value="1"/>
</dbReference>
<comment type="pathway">
    <text evidence="4">Lipid metabolism; peroxisomal fatty acid beta-oxidation.</text>
</comment>
<dbReference type="PANTHER" id="PTHR10909:SF250">
    <property type="entry name" value="PEROXISOMAL ACYL-COENZYME A OXIDASE 1"/>
    <property type="match status" value="1"/>
</dbReference>
<keyword evidence="7 12" id="KW-0274">FAD</keyword>
<dbReference type="InterPro" id="IPR037069">
    <property type="entry name" value="AcylCoA_DH/ox_N_sf"/>
</dbReference>
<dbReference type="Pfam" id="PF22924">
    <property type="entry name" value="ACOX_C_alpha1"/>
    <property type="match status" value="1"/>
</dbReference>
<dbReference type="SUPFAM" id="SSF47203">
    <property type="entry name" value="Acyl-CoA dehydrogenase C-terminal domain-like"/>
    <property type="match status" value="2"/>
</dbReference>
<evidence type="ECO:0000256" key="3">
    <source>
        <dbReference type="ARBA" id="ARBA00004275"/>
    </source>
</evidence>
<dbReference type="Gene3D" id="2.40.110.10">
    <property type="entry name" value="Butyryl-CoA Dehydrogenase, subunit A, domain 2"/>
    <property type="match status" value="1"/>
</dbReference>
<name>A0A8H7T450_9HELO</name>
<feature type="domain" description="Acyl-coenzyme A oxidase N-terminal" evidence="17">
    <location>
        <begin position="46"/>
        <end position="165"/>
    </location>
</feature>
<comment type="cofactor">
    <cofactor evidence="2">
        <name>FAD</name>
        <dbReference type="ChEBI" id="CHEBI:57692"/>
    </cofactor>
</comment>
<evidence type="ECO:0000259" key="16">
    <source>
        <dbReference type="Pfam" id="PF01756"/>
    </source>
</evidence>
<dbReference type="GO" id="GO:0033540">
    <property type="term" value="P:fatty acid beta-oxidation using acyl-CoA oxidase"/>
    <property type="evidence" value="ECO:0007669"/>
    <property type="project" value="UniProtKB-UniPathway"/>
</dbReference>
<feature type="domain" description="Acyl-CoA oxidase C-terminal" evidence="16">
    <location>
        <begin position="510"/>
        <end position="700"/>
    </location>
</feature>
<dbReference type="Pfam" id="PF14749">
    <property type="entry name" value="Acyl-CoA_ox_N"/>
    <property type="match status" value="1"/>
</dbReference>
<keyword evidence="20" id="KW-1185">Reference proteome</keyword>
<dbReference type="FunFam" id="1.20.140.10:FF:000007">
    <property type="entry name" value="Acyl-coenzyme A oxidase"/>
    <property type="match status" value="1"/>
</dbReference>
<keyword evidence="6 12" id="KW-0285">Flavoprotein</keyword>
<keyword evidence="9" id="KW-0560">Oxidoreductase</keyword>
<comment type="similarity">
    <text evidence="5 12">Belongs to the acyl-CoA oxidase family.</text>
</comment>
<dbReference type="GO" id="GO:0003997">
    <property type="term" value="F:acyl-CoA oxidase activity"/>
    <property type="evidence" value="ECO:0007669"/>
    <property type="project" value="UniProtKB-EC"/>
</dbReference>
<gene>
    <name evidence="19" type="ORF">IFR04_014013</name>
</gene>
<evidence type="ECO:0000256" key="5">
    <source>
        <dbReference type="ARBA" id="ARBA00006288"/>
    </source>
</evidence>
<evidence type="ECO:0000256" key="2">
    <source>
        <dbReference type="ARBA" id="ARBA00001974"/>
    </source>
</evidence>
<evidence type="ECO:0000256" key="4">
    <source>
        <dbReference type="ARBA" id="ARBA00004846"/>
    </source>
</evidence>
<feature type="binding site" evidence="14">
    <location>
        <position position="171"/>
    </location>
    <ligand>
        <name>FAD</name>
        <dbReference type="ChEBI" id="CHEBI:57692"/>
    </ligand>
</feature>
<dbReference type="InterPro" id="IPR009100">
    <property type="entry name" value="AcylCoA_DH/oxidase_NM_dom_sf"/>
</dbReference>
<dbReference type="GO" id="GO:0055088">
    <property type="term" value="P:lipid homeostasis"/>
    <property type="evidence" value="ECO:0007669"/>
    <property type="project" value="TreeGrafter"/>
</dbReference>
<dbReference type="OrthoDB" id="538336at2759"/>
<comment type="subcellular location">
    <subcellularLocation>
        <location evidence="3">Peroxisome</location>
    </subcellularLocation>
</comment>
<dbReference type="Gene3D" id="1.10.540.10">
    <property type="entry name" value="Acyl-CoA dehydrogenase/oxidase, N-terminal domain"/>
    <property type="match status" value="1"/>
</dbReference>
<dbReference type="SUPFAM" id="SSF56645">
    <property type="entry name" value="Acyl-CoA dehydrogenase NM domain-like"/>
    <property type="match status" value="1"/>
</dbReference>
<feature type="binding site" evidence="14">
    <location>
        <position position="210"/>
    </location>
    <ligand>
        <name>FAD</name>
        <dbReference type="ChEBI" id="CHEBI:57692"/>
    </ligand>
</feature>
<evidence type="ECO:0000256" key="1">
    <source>
        <dbReference type="ARBA" id="ARBA00001201"/>
    </source>
</evidence>
<accession>A0A8H7T450</accession>
<dbReference type="UniPathway" id="UPA00661"/>
<dbReference type="InterPro" id="IPR029320">
    <property type="entry name" value="Acyl-CoA_ox_N"/>
</dbReference>
<dbReference type="FunFam" id="2.40.110.10:FF:000003">
    <property type="entry name" value="Acyl-coenzyme A oxidase"/>
    <property type="match status" value="1"/>
</dbReference>
<organism evidence="19 20">
    <name type="scientific">Cadophora malorum</name>
    <dbReference type="NCBI Taxonomy" id="108018"/>
    <lineage>
        <taxon>Eukaryota</taxon>
        <taxon>Fungi</taxon>
        <taxon>Dikarya</taxon>
        <taxon>Ascomycota</taxon>
        <taxon>Pezizomycotina</taxon>
        <taxon>Leotiomycetes</taxon>
        <taxon>Helotiales</taxon>
        <taxon>Ploettnerulaceae</taxon>
        <taxon>Cadophora</taxon>
    </lineage>
</organism>
<dbReference type="Pfam" id="PF01756">
    <property type="entry name" value="ACOX"/>
    <property type="match status" value="1"/>
</dbReference>
<feature type="region of interest" description="Disordered" evidence="15">
    <location>
        <begin position="1"/>
        <end position="26"/>
    </location>
</feature>
<feature type="compositionally biased region" description="Basic and acidic residues" evidence="15">
    <location>
        <begin position="8"/>
        <end position="26"/>
    </location>
</feature>
<comment type="caution">
    <text evidence="19">The sequence shown here is derived from an EMBL/GenBank/DDBJ whole genome shotgun (WGS) entry which is preliminary data.</text>
</comment>
<dbReference type="AlphaFoldDB" id="A0A8H7T450"/>
<evidence type="ECO:0000256" key="6">
    <source>
        <dbReference type="ARBA" id="ARBA00022630"/>
    </source>
</evidence>
<dbReference type="PIRSF" id="PIRSF000168">
    <property type="entry name" value="Acyl-CoA_oxidase"/>
    <property type="match status" value="1"/>
</dbReference>